<feature type="binding site" evidence="5">
    <location>
        <position position="279"/>
    </location>
    <ligand>
        <name>N(2)-acetyl-L-ornithine</name>
        <dbReference type="ChEBI" id="CHEBI:57805"/>
    </ligand>
</feature>
<feature type="binding site" evidence="5">
    <location>
        <position position="137"/>
    </location>
    <ligand>
        <name>pyridoxal 5'-phosphate</name>
        <dbReference type="ChEBI" id="CHEBI:597326"/>
    </ligand>
</feature>
<dbReference type="Proteomes" id="UP000285961">
    <property type="component" value="Unassembled WGS sequence"/>
</dbReference>
<feature type="modified residue" description="N6-(pyridoxal phosphate)lysine" evidence="5">
    <location>
        <position position="251"/>
    </location>
</feature>
<dbReference type="InterPro" id="IPR050103">
    <property type="entry name" value="Class-III_PLP-dep_AT"/>
</dbReference>
<dbReference type="UniPathway" id="UPA00068">
    <property type="reaction ID" value="UER00109"/>
</dbReference>
<dbReference type="FunFam" id="3.40.640.10:FF:000004">
    <property type="entry name" value="Acetylornithine aminotransferase"/>
    <property type="match status" value="1"/>
</dbReference>
<dbReference type="InterPro" id="IPR015422">
    <property type="entry name" value="PyrdxlP-dep_Trfase_small"/>
</dbReference>
<dbReference type="NCBIfam" id="NF002325">
    <property type="entry name" value="PRK01278.1"/>
    <property type="match status" value="1"/>
</dbReference>
<dbReference type="EMBL" id="QZKI01000008">
    <property type="protein sequence ID" value="RJP75033.1"/>
    <property type="molecule type" value="Genomic_DNA"/>
</dbReference>
<keyword evidence="4 5" id="KW-0663">Pyridoxal phosphate</keyword>
<evidence type="ECO:0000256" key="2">
    <source>
        <dbReference type="ARBA" id="ARBA00022605"/>
    </source>
</evidence>
<dbReference type="Gene3D" id="3.90.1150.10">
    <property type="entry name" value="Aspartate Aminotransferase, domain 1"/>
    <property type="match status" value="1"/>
</dbReference>
<evidence type="ECO:0000256" key="1">
    <source>
        <dbReference type="ARBA" id="ARBA00022576"/>
    </source>
</evidence>
<dbReference type="InterPro" id="IPR049704">
    <property type="entry name" value="Aminotrans_3_PPA_site"/>
</dbReference>
<feature type="binding site" evidence="5">
    <location>
        <begin position="106"/>
        <end position="107"/>
    </location>
    <ligand>
        <name>pyridoxal 5'-phosphate</name>
        <dbReference type="ChEBI" id="CHEBI:597326"/>
    </ligand>
</feature>
<keyword evidence="2 5" id="KW-0028">Amino-acid biosynthesis</keyword>
<dbReference type="NCBIfam" id="TIGR00707">
    <property type="entry name" value="argD"/>
    <property type="match status" value="1"/>
</dbReference>
<dbReference type="SUPFAM" id="SSF53383">
    <property type="entry name" value="PLP-dependent transferases"/>
    <property type="match status" value="1"/>
</dbReference>
<evidence type="ECO:0000313" key="7">
    <source>
        <dbReference type="Proteomes" id="UP000285961"/>
    </source>
</evidence>
<comment type="catalytic activity">
    <reaction evidence="5">
        <text>N(2)-acetyl-L-ornithine + 2-oxoglutarate = N-acetyl-L-glutamate 5-semialdehyde + L-glutamate</text>
        <dbReference type="Rhea" id="RHEA:18049"/>
        <dbReference type="ChEBI" id="CHEBI:16810"/>
        <dbReference type="ChEBI" id="CHEBI:29123"/>
        <dbReference type="ChEBI" id="CHEBI:29985"/>
        <dbReference type="ChEBI" id="CHEBI:57805"/>
        <dbReference type="EC" id="2.6.1.11"/>
    </reaction>
</comment>
<dbReference type="HAMAP" id="MF_01107">
    <property type="entry name" value="ArgD_aminotrans_3"/>
    <property type="match status" value="1"/>
</dbReference>
<reference evidence="6 7" key="1">
    <citation type="journal article" date="2017" name="ISME J.">
        <title>Energy and carbon metabolisms in a deep terrestrial subsurface fluid microbial community.</title>
        <authorList>
            <person name="Momper L."/>
            <person name="Jungbluth S.P."/>
            <person name="Lee M.D."/>
            <person name="Amend J.P."/>
        </authorList>
    </citation>
    <scope>NUCLEOTIDE SEQUENCE [LARGE SCALE GENOMIC DNA]</scope>
    <source>
        <strain evidence="6">SURF_17</strain>
    </source>
</reference>
<feature type="binding site" evidence="5">
    <location>
        <begin position="222"/>
        <end position="225"/>
    </location>
    <ligand>
        <name>pyridoxal 5'-phosphate</name>
        <dbReference type="ChEBI" id="CHEBI:597326"/>
    </ligand>
</feature>
<comment type="miscellaneous">
    <text evidence="5">May also have succinyldiaminopimelate aminotransferase activity, thus carrying out the corresponding step in lysine biosynthesis.</text>
</comment>
<keyword evidence="5" id="KW-0963">Cytoplasm</keyword>
<evidence type="ECO:0000256" key="4">
    <source>
        <dbReference type="ARBA" id="ARBA00022898"/>
    </source>
</evidence>
<dbReference type="GO" id="GO:0042802">
    <property type="term" value="F:identical protein binding"/>
    <property type="evidence" value="ECO:0007669"/>
    <property type="project" value="TreeGrafter"/>
</dbReference>
<comment type="subunit">
    <text evidence="5">Homodimer.</text>
</comment>
<dbReference type="GO" id="GO:0006526">
    <property type="term" value="P:L-arginine biosynthetic process"/>
    <property type="evidence" value="ECO:0007669"/>
    <property type="project" value="UniProtKB-UniRule"/>
</dbReference>
<proteinExistence type="inferred from homology"/>
<gene>
    <name evidence="5" type="primary">argD</name>
    <name evidence="6" type="ORF">C4532_01215</name>
</gene>
<comment type="cofactor">
    <cofactor evidence="5">
        <name>pyridoxal 5'-phosphate</name>
        <dbReference type="ChEBI" id="CHEBI:597326"/>
    </cofactor>
    <text evidence="5">Binds 1 pyridoxal phosphate per subunit.</text>
</comment>
<dbReference type="GO" id="GO:0030170">
    <property type="term" value="F:pyridoxal phosphate binding"/>
    <property type="evidence" value="ECO:0007669"/>
    <property type="project" value="InterPro"/>
</dbReference>
<name>A0A419F931_9BACT</name>
<dbReference type="PIRSF" id="PIRSF000521">
    <property type="entry name" value="Transaminase_4ab_Lys_Orn"/>
    <property type="match status" value="1"/>
</dbReference>
<dbReference type="PROSITE" id="PS00600">
    <property type="entry name" value="AA_TRANSFER_CLASS_3"/>
    <property type="match status" value="1"/>
</dbReference>
<comment type="caution">
    <text evidence="6">The sequence shown here is derived from an EMBL/GenBank/DDBJ whole genome shotgun (WGS) entry which is preliminary data.</text>
</comment>
<feature type="binding site" evidence="5">
    <location>
        <position position="140"/>
    </location>
    <ligand>
        <name>N(2)-acetyl-L-ornithine</name>
        <dbReference type="ChEBI" id="CHEBI:57805"/>
    </ligand>
</feature>
<dbReference type="InterPro" id="IPR015421">
    <property type="entry name" value="PyrdxlP-dep_Trfase_major"/>
</dbReference>
<dbReference type="InterPro" id="IPR015424">
    <property type="entry name" value="PyrdxlP-dep_Trfase"/>
</dbReference>
<dbReference type="GO" id="GO:0003992">
    <property type="term" value="F:N2-acetyl-L-ornithine:2-oxoglutarate 5-aminotransferase activity"/>
    <property type="evidence" value="ECO:0007669"/>
    <property type="project" value="UniProtKB-UniRule"/>
</dbReference>
<keyword evidence="1 5" id="KW-0032">Aminotransferase</keyword>
<evidence type="ECO:0000313" key="6">
    <source>
        <dbReference type="EMBL" id="RJP75033.1"/>
    </source>
</evidence>
<comment type="pathway">
    <text evidence="5">Amino-acid biosynthesis; L-arginine biosynthesis; N(2)-acetyl-L-ornithine from L-glutamate: step 4/4.</text>
</comment>
<dbReference type="EC" id="2.6.1.11" evidence="5"/>
<dbReference type="AlphaFoldDB" id="A0A419F931"/>
<protein>
    <recommendedName>
        <fullName evidence="5">Acetylornithine aminotransferase</fullName>
        <shortName evidence="5">ACOAT</shortName>
        <ecNumber evidence="5">2.6.1.11</ecNumber>
    </recommendedName>
</protein>
<feature type="binding site" evidence="5">
    <location>
        <position position="280"/>
    </location>
    <ligand>
        <name>pyridoxal 5'-phosphate</name>
        <dbReference type="ChEBI" id="CHEBI:597326"/>
    </ligand>
</feature>
<keyword evidence="5" id="KW-0055">Arginine biosynthesis</keyword>
<sequence>MNSEEIIELNHKFVIDTYGKQRSLALVRGNGSRVQDADGKTYLDFLSGLAVNGLGHCHPKVVEAITNQAKTLIHVSNLYYNEPQVKLAERLVKHSFAAKCFFCNSGAEANEAAIKLARKWGHTSGNGPGIITLRNSFHGRTIATITATGQEKFQRNFHPLLESFKYASLNDLKSIEEALDEGTCGVLLELIQAEGGVNVATREFAQGLRKLCAERNLLLILDEVQTGMGRTGRLFAYEHYDIEPDIVTLAKSLGGGVPIGAMLAGPKVADVFQPGDHASTFGGNPLASAAALAAIEVITSAGFLENARELSRYLFERLRKVADKHAFIKEVRGAGMLIGIEFSSAVKKVVGDCADRGLIVGTAGENVLRLLPPLTTTRSEIDEALGIIEAALEGFTDESAQT</sequence>
<dbReference type="PANTHER" id="PTHR11986:SF79">
    <property type="entry name" value="ACETYLORNITHINE AMINOTRANSFERASE, MITOCHONDRIAL"/>
    <property type="match status" value="1"/>
</dbReference>
<dbReference type="InterPro" id="IPR004636">
    <property type="entry name" value="AcOrn/SuccOrn_fam"/>
</dbReference>
<accession>A0A419F931</accession>
<dbReference type="PANTHER" id="PTHR11986">
    <property type="entry name" value="AMINOTRANSFERASE CLASS III"/>
    <property type="match status" value="1"/>
</dbReference>
<dbReference type="CDD" id="cd00610">
    <property type="entry name" value="OAT_like"/>
    <property type="match status" value="1"/>
</dbReference>
<evidence type="ECO:0000256" key="3">
    <source>
        <dbReference type="ARBA" id="ARBA00022679"/>
    </source>
</evidence>
<evidence type="ECO:0000256" key="5">
    <source>
        <dbReference type="HAMAP-Rule" id="MF_01107"/>
    </source>
</evidence>
<dbReference type="Pfam" id="PF00202">
    <property type="entry name" value="Aminotran_3"/>
    <property type="match status" value="1"/>
</dbReference>
<keyword evidence="3 5" id="KW-0808">Transferase</keyword>
<comment type="subcellular location">
    <subcellularLocation>
        <location evidence="5">Cytoplasm</location>
    </subcellularLocation>
</comment>
<organism evidence="6 7">
    <name type="scientific">Candidatus Abyssobacteria bacterium SURF_17</name>
    <dbReference type="NCBI Taxonomy" id="2093361"/>
    <lineage>
        <taxon>Bacteria</taxon>
        <taxon>Pseudomonadati</taxon>
        <taxon>Candidatus Hydrogenedentota</taxon>
        <taxon>Candidatus Abyssobacteria</taxon>
    </lineage>
</organism>
<comment type="similarity">
    <text evidence="5">Belongs to the class-III pyridoxal-phosphate-dependent aminotransferase family. ArgD subfamily.</text>
</comment>
<dbReference type="InterPro" id="IPR005814">
    <property type="entry name" value="Aminotrans_3"/>
</dbReference>
<dbReference type="Gene3D" id="3.40.640.10">
    <property type="entry name" value="Type I PLP-dependent aspartate aminotransferase-like (Major domain)"/>
    <property type="match status" value="1"/>
</dbReference>
<dbReference type="GO" id="GO:0005737">
    <property type="term" value="C:cytoplasm"/>
    <property type="evidence" value="ECO:0007669"/>
    <property type="project" value="UniProtKB-SubCell"/>
</dbReference>